<reference evidence="7" key="1">
    <citation type="submission" date="2019-09" db="EMBL/GenBank/DDBJ databases">
        <title>Draft genome information of white flower Hibiscus syriacus.</title>
        <authorList>
            <person name="Kim Y.-M."/>
        </authorList>
    </citation>
    <scope>NUCLEOTIDE SEQUENCE [LARGE SCALE GENOMIC DNA]</scope>
    <source>
        <strain evidence="7">YM2019G1</strain>
    </source>
</reference>
<evidence type="ECO:0000256" key="3">
    <source>
        <dbReference type="ARBA" id="ARBA00023288"/>
    </source>
</evidence>
<evidence type="ECO:0000313" key="8">
    <source>
        <dbReference type="Proteomes" id="UP000436088"/>
    </source>
</evidence>
<name>A0A6A3B685_HIBSY</name>
<dbReference type="PROSITE" id="PS50846">
    <property type="entry name" value="HMA_2"/>
    <property type="match status" value="1"/>
</dbReference>
<dbReference type="InterPro" id="IPR051863">
    <property type="entry name" value="HIPP"/>
</dbReference>
<dbReference type="PANTHER" id="PTHR45811">
    <property type="entry name" value="COPPER TRANSPORT PROTEIN FAMILY-RELATED"/>
    <property type="match status" value="1"/>
</dbReference>
<keyword evidence="3" id="KW-0449">Lipoprotein</keyword>
<feature type="domain" description="HMA" evidence="6">
    <location>
        <begin position="1"/>
        <end position="49"/>
    </location>
</feature>
<dbReference type="Gene3D" id="3.30.70.100">
    <property type="match status" value="1"/>
</dbReference>
<comment type="similarity">
    <text evidence="5">Belongs to the HIPP family.</text>
</comment>
<evidence type="ECO:0000256" key="2">
    <source>
        <dbReference type="ARBA" id="ARBA00022723"/>
    </source>
</evidence>
<evidence type="ECO:0000259" key="6">
    <source>
        <dbReference type="PROSITE" id="PS50846"/>
    </source>
</evidence>
<accession>A0A6A3B685</accession>
<dbReference type="PANTHER" id="PTHR45811:SF50">
    <property type="entry name" value="HEAVY METAL-ASSOCIATED ISOPRENYLATED PLANT PROTEIN 12-RELATED"/>
    <property type="match status" value="1"/>
</dbReference>
<evidence type="ECO:0000256" key="1">
    <source>
        <dbReference type="ARBA" id="ARBA00022481"/>
    </source>
</evidence>
<dbReference type="Proteomes" id="UP000436088">
    <property type="component" value="Unassembled WGS sequence"/>
</dbReference>
<proteinExistence type="inferred from homology"/>
<sequence>MKAVAGLSGIDSIAMDMKDTKLTVIGGVDPVVVVNKLRKQWYTELLSVGPAKEENKVDNKTECTDFVKAHCYYPYLGPYYHVVAAEEHPSGCVIC</sequence>
<keyword evidence="1" id="KW-0488">Methylation</keyword>
<dbReference type="EMBL" id="VEPZ02000927">
    <property type="protein sequence ID" value="KAE8710795.1"/>
    <property type="molecule type" value="Genomic_DNA"/>
</dbReference>
<organism evidence="7 8">
    <name type="scientific">Hibiscus syriacus</name>
    <name type="common">Rose of Sharon</name>
    <dbReference type="NCBI Taxonomy" id="106335"/>
    <lineage>
        <taxon>Eukaryota</taxon>
        <taxon>Viridiplantae</taxon>
        <taxon>Streptophyta</taxon>
        <taxon>Embryophyta</taxon>
        <taxon>Tracheophyta</taxon>
        <taxon>Spermatophyta</taxon>
        <taxon>Magnoliopsida</taxon>
        <taxon>eudicotyledons</taxon>
        <taxon>Gunneridae</taxon>
        <taxon>Pentapetalae</taxon>
        <taxon>rosids</taxon>
        <taxon>malvids</taxon>
        <taxon>Malvales</taxon>
        <taxon>Malvaceae</taxon>
        <taxon>Malvoideae</taxon>
        <taxon>Hibiscus</taxon>
    </lineage>
</organism>
<keyword evidence="4" id="KW-0636">Prenylation</keyword>
<gene>
    <name evidence="7" type="ORF">F3Y22_tig00110319pilonHSYRG00362</name>
</gene>
<protein>
    <recommendedName>
        <fullName evidence="6">HMA domain-containing protein</fullName>
    </recommendedName>
</protein>
<dbReference type="InterPro" id="IPR006121">
    <property type="entry name" value="HMA_dom"/>
</dbReference>
<evidence type="ECO:0000256" key="4">
    <source>
        <dbReference type="ARBA" id="ARBA00023289"/>
    </source>
</evidence>
<evidence type="ECO:0000256" key="5">
    <source>
        <dbReference type="ARBA" id="ARBA00024045"/>
    </source>
</evidence>
<keyword evidence="2" id="KW-0479">Metal-binding</keyword>
<keyword evidence="8" id="KW-1185">Reference proteome</keyword>
<comment type="caution">
    <text evidence="7">The sequence shown here is derived from an EMBL/GenBank/DDBJ whole genome shotgun (WGS) entry which is preliminary data.</text>
</comment>
<dbReference type="AlphaFoldDB" id="A0A6A3B685"/>
<dbReference type="GO" id="GO:0046872">
    <property type="term" value="F:metal ion binding"/>
    <property type="evidence" value="ECO:0007669"/>
    <property type="project" value="UniProtKB-KW"/>
</dbReference>
<evidence type="ECO:0000313" key="7">
    <source>
        <dbReference type="EMBL" id="KAE8710795.1"/>
    </source>
</evidence>